<name>A0A914XAK6_9BILA</name>
<accession>A0A914XAK6</accession>
<dbReference type="WBParaSite" id="PSAMB.scaffold7533size7493.g30259.t1">
    <property type="protein sequence ID" value="PSAMB.scaffold7533size7493.g30259.t1"/>
    <property type="gene ID" value="PSAMB.scaffold7533size7493.g30259"/>
</dbReference>
<evidence type="ECO:0000256" key="1">
    <source>
        <dbReference type="SAM" id="MobiDB-lite"/>
    </source>
</evidence>
<organism evidence="2 3">
    <name type="scientific">Plectus sambesii</name>
    <dbReference type="NCBI Taxonomy" id="2011161"/>
    <lineage>
        <taxon>Eukaryota</taxon>
        <taxon>Metazoa</taxon>
        <taxon>Ecdysozoa</taxon>
        <taxon>Nematoda</taxon>
        <taxon>Chromadorea</taxon>
        <taxon>Plectida</taxon>
        <taxon>Plectina</taxon>
        <taxon>Plectoidea</taxon>
        <taxon>Plectidae</taxon>
        <taxon>Plectus</taxon>
    </lineage>
</organism>
<protein>
    <submittedName>
        <fullName evidence="3">Uncharacterized protein</fullName>
    </submittedName>
</protein>
<evidence type="ECO:0000313" key="2">
    <source>
        <dbReference type="Proteomes" id="UP000887566"/>
    </source>
</evidence>
<sequence>MSSGYRKRPPGQQSGWGGKSGRRTPNGIEPGSVGYLFTCDGHEKQAVTEAYNLINRLLDARDDCPKADGAKKVDNFLLSTVLFIAGKCRK</sequence>
<dbReference type="Proteomes" id="UP000887566">
    <property type="component" value="Unplaced"/>
</dbReference>
<reference evidence="3" key="1">
    <citation type="submission" date="2022-11" db="UniProtKB">
        <authorList>
            <consortium name="WormBaseParasite"/>
        </authorList>
    </citation>
    <scope>IDENTIFICATION</scope>
</reference>
<proteinExistence type="predicted"/>
<feature type="region of interest" description="Disordered" evidence="1">
    <location>
        <begin position="1"/>
        <end position="29"/>
    </location>
</feature>
<evidence type="ECO:0000313" key="3">
    <source>
        <dbReference type="WBParaSite" id="PSAMB.scaffold7533size7493.g30259.t1"/>
    </source>
</evidence>
<keyword evidence="2" id="KW-1185">Reference proteome</keyword>
<dbReference type="AlphaFoldDB" id="A0A914XAK6"/>